<feature type="transmembrane region" description="Helical" evidence="9">
    <location>
        <begin position="84"/>
        <end position="104"/>
    </location>
</feature>
<feature type="transmembrane region" description="Helical" evidence="9">
    <location>
        <begin position="456"/>
        <end position="476"/>
    </location>
</feature>
<feature type="transmembrane region" description="Helical" evidence="9">
    <location>
        <begin position="311"/>
        <end position="333"/>
    </location>
</feature>
<dbReference type="InterPro" id="IPR001516">
    <property type="entry name" value="Proton_antipo_N"/>
</dbReference>
<feature type="transmembrane region" description="Helical" evidence="9">
    <location>
        <begin position="418"/>
        <end position="444"/>
    </location>
</feature>
<evidence type="ECO:0000313" key="13">
    <source>
        <dbReference type="Proteomes" id="UP000425916"/>
    </source>
</evidence>
<evidence type="ECO:0000256" key="1">
    <source>
        <dbReference type="ARBA" id="ARBA00004651"/>
    </source>
</evidence>
<evidence type="ECO:0000259" key="10">
    <source>
        <dbReference type="Pfam" id="PF00361"/>
    </source>
</evidence>
<feature type="transmembrane region" description="Helical" evidence="9">
    <location>
        <begin position="39"/>
        <end position="59"/>
    </location>
</feature>
<dbReference type="Proteomes" id="UP000425916">
    <property type="component" value="Chromosome"/>
</dbReference>
<dbReference type="GO" id="GO:0005886">
    <property type="term" value="C:plasma membrane"/>
    <property type="evidence" value="ECO:0007669"/>
    <property type="project" value="UniProtKB-SubCell"/>
</dbReference>
<feature type="transmembrane region" description="Helical" evidence="9">
    <location>
        <begin position="6"/>
        <end position="27"/>
    </location>
</feature>
<keyword evidence="12" id="KW-0560">Oxidoreductase</keyword>
<evidence type="ECO:0000313" key="12">
    <source>
        <dbReference type="EMBL" id="QGP91021.1"/>
    </source>
</evidence>
<evidence type="ECO:0000256" key="4">
    <source>
        <dbReference type="ARBA" id="ARBA00022475"/>
    </source>
</evidence>
<evidence type="ECO:0000256" key="3">
    <source>
        <dbReference type="ARBA" id="ARBA00008483"/>
    </source>
</evidence>
<dbReference type="Pfam" id="PF00361">
    <property type="entry name" value="Proton_antipo_M"/>
    <property type="match status" value="1"/>
</dbReference>
<comment type="similarity">
    <text evidence="2">Belongs to the CPA3 antiporters (TC 2.A.63) subunit D family.</text>
</comment>
<dbReference type="Pfam" id="PF00662">
    <property type="entry name" value="Proton_antipo_N"/>
    <property type="match status" value="1"/>
</dbReference>
<evidence type="ECO:0000256" key="5">
    <source>
        <dbReference type="ARBA" id="ARBA00022692"/>
    </source>
</evidence>
<organism evidence="12 13">
    <name type="scientific">Neomoorella glycerini</name>
    <dbReference type="NCBI Taxonomy" id="55779"/>
    <lineage>
        <taxon>Bacteria</taxon>
        <taxon>Bacillati</taxon>
        <taxon>Bacillota</taxon>
        <taxon>Clostridia</taxon>
        <taxon>Neomoorellales</taxon>
        <taxon>Neomoorellaceae</taxon>
        <taxon>Neomoorella</taxon>
    </lineage>
</organism>
<proteinExistence type="inferred from homology"/>
<name>A0A6I5ZN29_9FIRM</name>
<dbReference type="RefSeq" id="WP_156271454.1">
    <property type="nucleotide sequence ID" value="NZ_CP046244.1"/>
</dbReference>
<evidence type="ECO:0000256" key="6">
    <source>
        <dbReference type="ARBA" id="ARBA00022989"/>
    </source>
</evidence>
<feature type="transmembrane region" description="Helical" evidence="9">
    <location>
        <begin position="116"/>
        <end position="133"/>
    </location>
</feature>
<dbReference type="AlphaFoldDB" id="A0A6I5ZN29"/>
<dbReference type="OrthoDB" id="9807568at2"/>
<feature type="domain" description="NADH-Ubiquinone oxidoreductase (complex I) chain 5 N-terminal" evidence="11">
    <location>
        <begin position="77"/>
        <end position="117"/>
    </location>
</feature>
<evidence type="ECO:0000259" key="11">
    <source>
        <dbReference type="Pfam" id="PF00662"/>
    </source>
</evidence>
<dbReference type="GO" id="GO:0016491">
    <property type="term" value="F:oxidoreductase activity"/>
    <property type="evidence" value="ECO:0007669"/>
    <property type="project" value="UniProtKB-KW"/>
</dbReference>
<gene>
    <name evidence="12" type="primary">ndhB_1</name>
    <name evidence="12" type="ORF">MGLY_03450</name>
</gene>
<dbReference type="PRINTS" id="PR01434">
    <property type="entry name" value="NADHDHGNASE5"/>
</dbReference>
<feature type="transmembrane region" description="Helical" evidence="9">
    <location>
        <begin position="594"/>
        <end position="613"/>
    </location>
</feature>
<keyword evidence="5 8" id="KW-0812">Transmembrane</keyword>
<dbReference type="EC" id="1.6.5.11" evidence="12"/>
<dbReference type="InterPro" id="IPR050586">
    <property type="entry name" value="CPA3_Na-H_Antiporter_D"/>
</dbReference>
<feature type="transmembrane region" description="Helical" evidence="9">
    <location>
        <begin position="168"/>
        <end position="195"/>
    </location>
</feature>
<evidence type="ECO:0000256" key="2">
    <source>
        <dbReference type="ARBA" id="ARBA00005346"/>
    </source>
</evidence>
<accession>A0A6I5ZN29</accession>
<sequence length="615" mass="65538">MREQLPILPIVILFAAAFLTPLVGMVVERWRLPRLRDWFAVVSLGISGAACLGLAQIIWTRGEVEYRLGSWPAPWGITLNIDGFNLMVALLVAGVSLLVGIYTVADMSQNSGLTRFYTLYLLLTVGIMGLTFTGDIFNLYVFLEIMSVAAYGLVAFEEERPEAIAGAYKYLVLGSVGTGAVLLGIAVLYGLVGTLNMRDLALKVQALGIQGQPPLALSLAMAALITGLGLKAAVVPLHSWKPDAYAGASMPVGAVLAAASTTASLYALVRLLVVIYIPWLNIVRPILLALAVLTMLVGGFLILQQNDLRRVLAYSSISQVGYILLGLGLWTPIGSSGALLHLMNFAIMETLLFLAAGVIIRQAGTSELRYLGGWGRRLPTNTMLFGLAALASAGVPPLNGFASKWLIYRAGLEAGHPFLTVIAVVVSALTLIAYGKVFSGLFLGPVKSEGKIFKPSFLTMLPTWVLAILCILLGLWPAQALTYLRPALAVLADAVPAVQVWGYWDPVVTGVLLLGIAVLASLVVAVSRSLTRSQPCPGKSALYLNGVSTVGDGWGCSYADRELYMAGQHLYWAVRRIFGPVLGALDLSFLKGGLGWVILTVGVLIFLLVQTIGGI</sequence>
<feature type="transmembrane region" description="Helical" evidence="9">
    <location>
        <begin position="215"/>
        <end position="234"/>
    </location>
</feature>
<feature type="transmembrane region" description="Helical" evidence="9">
    <location>
        <begin position="285"/>
        <end position="304"/>
    </location>
</feature>
<evidence type="ECO:0000256" key="7">
    <source>
        <dbReference type="ARBA" id="ARBA00023136"/>
    </source>
</evidence>
<feature type="transmembrane region" description="Helical" evidence="9">
    <location>
        <begin position="507"/>
        <end position="526"/>
    </location>
</feature>
<feature type="transmembrane region" description="Helical" evidence="9">
    <location>
        <begin position="139"/>
        <end position="156"/>
    </location>
</feature>
<feature type="transmembrane region" description="Helical" evidence="9">
    <location>
        <begin position="339"/>
        <end position="360"/>
    </location>
</feature>
<feature type="transmembrane region" description="Helical" evidence="9">
    <location>
        <begin position="255"/>
        <end position="279"/>
    </location>
</feature>
<feature type="transmembrane region" description="Helical" evidence="9">
    <location>
        <begin position="381"/>
        <end position="398"/>
    </location>
</feature>
<evidence type="ECO:0000256" key="9">
    <source>
        <dbReference type="SAM" id="Phobius"/>
    </source>
</evidence>
<dbReference type="PANTHER" id="PTHR42703:SF1">
    <property type="entry name" value="NA(+)_H(+) ANTIPORTER SUBUNIT D1"/>
    <property type="match status" value="1"/>
</dbReference>
<keyword evidence="6 9" id="KW-1133">Transmembrane helix</keyword>
<keyword evidence="4" id="KW-1003">Cell membrane</keyword>
<keyword evidence="13" id="KW-1185">Reference proteome</keyword>
<comment type="similarity">
    <text evidence="3">Belongs to the CPA3 antiporters (TC 2.A.63) subunit A family.</text>
</comment>
<dbReference type="PANTHER" id="PTHR42703">
    <property type="entry name" value="NADH DEHYDROGENASE"/>
    <property type="match status" value="1"/>
</dbReference>
<reference evidence="12 13" key="1">
    <citation type="submission" date="2019-11" db="EMBL/GenBank/DDBJ databases">
        <title>Genome sequence of Moorella glycerini DSM11254.</title>
        <authorList>
            <person name="Poehlein A."/>
            <person name="Boeer T."/>
            <person name="Daniel R."/>
        </authorList>
    </citation>
    <scope>NUCLEOTIDE SEQUENCE [LARGE SCALE GENOMIC DNA]</scope>
    <source>
        <strain evidence="12 13">DSM 11254</strain>
    </source>
</reference>
<protein>
    <submittedName>
        <fullName evidence="12">NAD(P)H-quinone oxidoreductase subunit 2, chloroplastic</fullName>
        <ecNumber evidence="12">1.6.5.11</ecNumber>
    </submittedName>
</protein>
<dbReference type="InterPro" id="IPR001750">
    <property type="entry name" value="ND/Mrp_TM"/>
</dbReference>
<comment type="subcellular location">
    <subcellularLocation>
        <location evidence="1">Cell membrane</location>
        <topology evidence="1">Multi-pass membrane protein</topology>
    </subcellularLocation>
    <subcellularLocation>
        <location evidence="8">Membrane</location>
        <topology evidence="8">Multi-pass membrane protein</topology>
    </subcellularLocation>
</comment>
<feature type="domain" description="NADH:quinone oxidoreductase/Mrp antiporter transmembrane" evidence="10">
    <location>
        <begin position="135"/>
        <end position="430"/>
    </location>
</feature>
<dbReference type="EMBL" id="CP046244">
    <property type="protein sequence ID" value="QGP91021.1"/>
    <property type="molecule type" value="Genomic_DNA"/>
</dbReference>
<evidence type="ECO:0000256" key="8">
    <source>
        <dbReference type="RuleBase" id="RU000320"/>
    </source>
</evidence>
<keyword evidence="7 9" id="KW-0472">Membrane</keyword>